<dbReference type="PIRSF" id="PIRSF018072">
    <property type="entry name" value="UCP018072"/>
    <property type="match status" value="1"/>
</dbReference>
<dbReference type="InterPro" id="IPR016709">
    <property type="entry name" value="HadA-like"/>
</dbReference>
<dbReference type="EMBL" id="AONQ01000029">
    <property type="protein sequence ID" value="EME69686.1"/>
    <property type="molecule type" value="Genomic_DNA"/>
</dbReference>
<evidence type="ECO:0000313" key="2">
    <source>
        <dbReference type="EMBL" id="EME69686.1"/>
    </source>
</evidence>
<comment type="caution">
    <text evidence="2">The sequence shown here is derived from an EMBL/GenBank/DDBJ whole genome shotgun (WGS) entry which is preliminary data.</text>
</comment>
<evidence type="ECO:0000313" key="3">
    <source>
        <dbReference type="Proteomes" id="UP000011744"/>
    </source>
</evidence>
<keyword evidence="3" id="KW-1185">Reference proteome</keyword>
<name>M2Y9J4_9PROT</name>
<dbReference type="STRING" id="1244869.H261_12251"/>
<organism evidence="2 3">
    <name type="scientific">Paramagnetospirillum caucaseum</name>
    <dbReference type="NCBI Taxonomy" id="1244869"/>
    <lineage>
        <taxon>Bacteria</taxon>
        <taxon>Pseudomonadati</taxon>
        <taxon>Pseudomonadota</taxon>
        <taxon>Alphaproteobacteria</taxon>
        <taxon>Rhodospirillales</taxon>
        <taxon>Magnetospirillaceae</taxon>
        <taxon>Paramagnetospirillum</taxon>
    </lineage>
</organism>
<accession>M2Y9J4</accession>
<dbReference type="AlphaFoldDB" id="M2Y9J4"/>
<feature type="domain" description="FAS1-like dehydratase" evidence="1">
    <location>
        <begin position="6"/>
        <end position="137"/>
    </location>
</feature>
<sequence length="147" mass="16231">MKAEELVGKVYAPFTVDVEKGRLRLFAKAIGESNPVYLDDDAAKKAGYASLPAPPTFAFSIAMDAEQPFKILEDLGVDKTRSMHGEQIFDYIEPICAGDTITGVQRVVETFEKKGGAMRFIVTETLLKNQHTRPVANLRTVIIVRQG</sequence>
<proteinExistence type="predicted"/>
<dbReference type="RefSeq" id="WP_008617861.1">
    <property type="nucleotide sequence ID" value="NZ_AONQ01000029.1"/>
</dbReference>
<dbReference type="SUPFAM" id="SSF54637">
    <property type="entry name" value="Thioesterase/thiol ester dehydrase-isomerase"/>
    <property type="match status" value="1"/>
</dbReference>
<dbReference type="Gene3D" id="3.10.129.10">
    <property type="entry name" value="Hotdog Thioesterase"/>
    <property type="match status" value="1"/>
</dbReference>
<dbReference type="OrthoDB" id="5522043at2"/>
<dbReference type="CDD" id="cd03441">
    <property type="entry name" value="R_hydratase_like"/>
    <property type="match status" value="1"/>
</dbReference>
<dbReference type="eggNOG" id="COG2030">
    <property type="taxonomic scope" value="Bacteria"/>
</dbReference>
<protein>
    <recommendedName>
        <fullName evidence="1">FAS1-like dehydratase domain-containing protein</fullName>
    </recommendedName>
</protein>
<dbReference type="Proteomes" id="UP000011744">
    <property type="component" value="Unassembled WGS sequence"/>
</dbReference>
<dbReference type="InterPro" id="IPR029069">
    <property type="entry name" value="HotDog_dom_sf"/>
</dbReference>
<dbReference type="InterPro" id="IPR039569">
    <property type="entry name" value="FAS1-like_DH_region"/>
</dbReference>
<reference evidence="2 3" key="1">
    <citation type="journal article" date="2014" name="Genome Announc.">
        <title>Draft Genome Sequence of Magnetospirillum sp. Strain SO-1, a Freshwater Magnetotactic Bacterium Isolated from the Ol'khovka River, Russia.</title>
        <authorList>
            <person name="Grouzdev D.S."/>
            <person name="Dziuba M.V."/>
            <person name="Sukhacheva M.S."/>
            <person name="Mardanov A.V."/>
            <person name="Beletskiy A.V."/>
            <person name="Kuznetsov B.B."/>
            <person name="Skryabin K.G."/>
        </authorList>
    </citation>
    <scope>NUCLEOTIDE SEQUENCE [LARGE SCALE GENOMIC DNA]</scope>
    <source>
        <strain evidence="2 3">SO-1</strain>
    </source>
</reference>
<evidence type="ECO:0000259" key="1">
    <source>
        <dbReference type="Pfam" id="PF13452"/>
    </source>
</evidence>
<dbReference type="PATRIC" id="fig|1244869.3.peg.2472"/>
<gene>
    <name evidence="2" type="ORF">H261_12251</name>
</gene>
<dbReference type="Pfam" id="PF13452">
    <property type="entry name" value="FAS1_DH_region"/>
    <property type="match status" value="1"/>
</dbReference>